<accession>A0A1B6LEW2</accession>
<feature type="signal peptide" evidence="1">
    <location>
        <begin position="1"/>
        <end position="17"/>
    </location>
</feature>
<reference evidence="2" key="1">
    <citation type="submission" date="2015-11" db="EMBL/GenBank/DDBJ databases">
        <title>De novo transcriptome assembly of four potential Pierce s Disease insect vectors from Arizona vineyards.</title>
        <authorList>
            <person name="Tassone E.E."/>
        </authorList>
    </citation>
    <scope>NUCLEOTIDE SEQUENCE</scope>
</reference>
<evidence type="ECO:0000313" key="2">
    <source>
        <dbReference type="EMBL" id="JAT22238.1"/>
    </source>
</evidence>
<gene>
    <name evidence="2" type="ORF">g.34267</name>
</gene>
<organism evidence="2">
    <name type="scientific">Graphocephala atropunctata</name>
    <dbReference type="NCBI Taxonomy" id="36148"/>
    <lineage>
        <taxon>Eukaryota</taxon>
        <taxon>Metazoa</taxon>
        <taxon>Ecdysozoa</taxon>
        <taxon>Arthropoda</taxon>
        <taxon>Hexapoda</taxon>
        <taxon>Insecta</taxon>
        <taxon>Pterygota</taxon>
        <taxon>Neoptera</taxon>
        <taxon>Paraneoptera</taxon>
        <taxon>Hemiptera</taxon>
        <taxon>Auchenorrhyncha</taxon>
        <taxon>Membracoidea</taxon>
        <taxon>Cicadellidae</taxon>
        <taxon>Cicadellinae</taxon>
        <taxon>Cicadellini</taxon>
        <taxon>Graphocephala</taxon>
    </lineage>
</organism>
<dbReference type="EMBL" id="GEBQ01017739">
    <property type="protein sequence ID" value="JAT22238.1"/>
    <property type="molecule type" value="Transcribed_RNA"/>
</dbReference>
<evidence type="ECO:0000256" key="1">
    <source>
        <dbReference type="SAM" id="SignalP"/>
    </source>
</evidence>
<feature type="chain" id="PRO_5008587357" evidence="1">
    <location>
        <begin position="18"/>
        <end position="106"/>
    </location>
</feature>
<name>A0A1B6LEW2_9HEMI</name>
<sequence>MIIYLLCFFVIFGEHYCCDDCQEDFNKNFKILEEHTSNFISLDKRTSTRQRVEIPGLLQYLQQEVWNVKKEIHDLERNSDILSSNTEELARLRSELKYLEDILRKL</sequence>
<proteinExistence type="predicted"/>
<protein>
    <submittedName>
        <fullName evidence="2">Uncharacterized protein</fullName>
    </submittedName>
</protein>
<keyword evidence="1" id="KW-0732">Signal</keyword>
<dbReference type="AlphaFoldDB" id="A0A1B6LEW2"/>